<dbReference type="AlphaFoldDB" id="A0A8S0QKT8"/>
<accession>A0A8S0QKT8</accession>
<gene>
    <name evidence="1" type="ORF">OLEA9_A001471</name>
</gene>
<proteinExistence type="predicted"/>
<evidence type="ECO:0000313" key="2">
    <source>
        <dbReference type="Proteomes" id="UP000594638"/>
    </source>
</evidence>
<dbReference type="Gramene" id="OE9A001471T1">
    <property type="protein sequence ID" value="OE9A001471C1"/>
    <property type="gene ID" value="OE9A001471"/>
</dbReference>
<dbReference type="Proteomes" id="UP000594638">
    <property type="component" value="Unassembled WGS sequence"/>
</dbReference>
<dbReference type="EMBL" id="CACTIH010001851">
    <property type="protein sequence ID" value="CAA2965984.1"/>
    <property type="molecule type" value="Genomic_DNA"/>
</dbReference>
<name>A0A8S0QKT8_OLEEU</name>
<sequence>MPANEVASLPWPGRIPDMAYTPCLETAQKCLKSGCVPAVAWMCRELGWHTVSQKLLEMPKNQATSLPRLGHGYTPCPRNFLEMPENQVTSMSQLGRVPDMAFTL</sequence>
<reference evidence="1 2" key="1">
    <citation type="submission" date="2019-12" db="EMBL/GenBank/DDBJ databases">
        <authorList>
            <person name="Alioto T."/>
            <person name="Alioto T."/>
            <person name="Gomez Garrido J."/>
        </authorList>
    </citation>
    <scope>NUCLEOTIDE SEQUENCE [LARGE SCALE GENOMIC DNA]</scope>
</reference>
<comment type="caution">
    <text evidence="1">The sequence shown here is derived from an EMBL/GenBank/DDBJ whole genome shotgun (WGS) entry which is preliminary data.</text>
</comment>
<keyword evidence="2" id="KW-1185">Reference proteome</keyword>
<evidence type="ECO:0000313" key="1">
    <source>
        <dbReference type="EMBL" id="CAA2965984.1"/>
    </source>
</evidence>
<organism evidence="1 2">
    <name type="scientific">Olea europaea subsp. europaea</name>
    <dbReference type="NCBI Taxonomy" id="158383"/>
    <lineage>
        <taxon>Eukaryota</taxon>
        <taxon>Viridiplantae</taxon>
        <taxon>Streptophyta</taxon>
        <taxon>Embryophyta</taxon>
        <taxon>Tracheophyta</taxon>
        <taxon>Spermatophyta</taxon>
        <taxon>Magnoliopsida</taxon>
        <taxon>eudicotyledons</taxon>
        <taxon>Gunneridae</taxon>
        <taxon>Pentapetalae</taxon>
        <taxon>asterids</taxon>
        <taxon>lamiids</taxon>
        <taxon>Lamiales</taxon>
        <taxon>Oleaceae</taxon>
        <taxon>Oleeae</taxon>
        <taxon>Olea</taxon>
    </lineage>
</organism>
<protein>
    <submittedName>
        <fullName evidence="1">Uncharacterized protein</fullName>
    </submittedName>
</protein>